<feature type="region of interest" description="Disordered" evidence="1">
    <location>
        <begin position="146"/>
        <end position="182"/>
    </location>
</feature>
<reference evidence="3" key="1">
    <citation type="submission" date="2017-12" db="EMBL/GenBank/DDBJ databases">
        <authorList>
            <person name="Martens C."/>
            <person name="Dahlstrom E."/>
            <person name="Barbian K."/>
            <person name="Sykora L."/>
            <person name="Ricklefs S."/>
            <person name="Bruno D."/>
            <person name="Anzick I."/>
            <person name="Myles I."/>
            <person name="Datta S.K."/>
        </authorList>
    </citation>
    <scope>NUCLEOTIDE SEQUENCE</scope>
    <source>
        <strain evidence="3">AD2</strain>
        <plasmid evidence="3">p1-AD2</plasmid>
    </source>
</reference>
<keyword evidence="3" id="KW-0413">Isomerase</keyword>
<sequence>MTDHSITATAAEGPIPSDDPSRALTIAEPDDSRARHISVVGDTYTILVSGAQTEGRYCLIDMLVPDGSGPPPHRHDFEEMFTLLEGELEFTFRGQKQTVKAPATVNIPANAPHQFVNRSGETVHMLCLCAPAGQDEFFMAVGVPVESRSAPPPKLDKAQQEEKGELAKELSPKYRTEMLDRA</sequence>
<geneLocation type="plasmid" evidence="3">
    <name>p1-AD2</name>
</geneLocation>
<proteinExistence type="predicted"/>
<dbReference type="InterPro" id="IPR013096">
    <property type="entry name" value="Cupin_2"/>
</dbReference>
<dbReference type="PANTHER" id="PTHR36440">
    <property type="entry name" value="PUTATIVE (AFU_ORTHOLOGUE AFUA_8G07350)-RELATED"/>
    <property type="match status" value="1"/>
</dbReference>
<dbReference type="InterPro" id="IPR011051">
    <property type="entry name" value="RmlC_Cupin_sf"/>
</dbReference>
<feature type="compositionally biased region" description="Basic and acidic residues" evidence="1">
    <location>
        <begin position="154"/>
        <end position="182"/>
    </location>
</feature>
<protein>
    <submittedName>
        <fullName evidence="3">Mannose-6-phosphate isomerase</fullName>
    </submittedName>
</protein>
<dbReference type="AlphaFoldDB" id="A0A4Y1MRK5"/>
<dbReference type="GO" id="GO:0016853">
    <property type="term" value="F:isomerase activity"/>
    <property type="evidence" value="ECO:0007669"/>
    <property type="project" value="UniProtKB-KW"/>
</dbReference>
<name>A0A4Y1MRK5_9PROT</name>
<dbReference type="Pfam" id="PF07883">
    <property type="entry name" value="Cupin_2"/>
    <property type="match status" value="1"/>
</dbReference>
<dbReference type="RefSeq" id="WP_168550404.1">
    <property type="nucleotide sequence ID" value="NZ_CP025188.1"/>
</dbReference>
<dbReference type="SUPFAM" id="SSF51182">
    <property type="entry name" value="RmlC-like cupins"/>
    <property type="match status" value="1"/>
</dbReference>
<dbReference type="PANTHER" id="PTHR36440:SF1">
    <property type="entry name" value="PUTATIVE (AFU_ORTHOLOGUE AFUA_8G07350)-RELATED"/>
    <property type="match status" value="1"/>
</dbReference>
<dbReference type="EMBL" id="CP025188">
    <property type="protein sequence ID" value="AWV20576.1"/>
    <property type="molecule type" value="Genomic_DNA"/>
</dbReference>
<feature type="domain" description="Cupin type-2" evidence="2">
    <location>
        <begin position="63"/>
        <end position="128"/>
    </location>
</feature>
<dbReference type="InterPro" id="IPR053146">
    <property type="entry name" value="QDO-like"/>
</dbReference>
<evidence type="ECO:0000313" key="3">
    <source>
        <dbReference type="EMBL" id="AWV20576.1"/>
    </source>
</evidence>
<evidence type="ECO:0000256" key="1">
    <source>
        <dbReference type="SAM" id="MobiDB-lite"/>
    </source>
</evidence>
<dbReference type="InterPro" id="IPR014710">
    <property type="entry name" value="RmlC-like_jellyroll"/>
</dbReference>
<gene>
    <name evidence="3" type="ORF">RADP37_05531</name>
</gene>
<evidence type="ECO:0000259" key="2">
    <source>
        <dbReference type="Pfam" id="PF07883"/>
    </source>
</evidence>
<feature type="region of interest" description="Disordered" evidence="1">
    <location>
        <begin position="1"/>
        <end position="22"/>
    </location>
</feature>
<organism evidence="3">
    <name type="scientific">Roseomonas mucosa</name>
    <dbReference type="NCBI Taxonomy" id="207340"/>
    <lineage>
        <taxon>Bacteria</taxon>
        <taxon>Pseudomonadati</taxon>
        <taxon>Pseudomonadota</taxon>
        <taxon>Alphaproteobacteria</taxon>
        <taxon>Acetobacterales</taxon>
        <taxon>Roseomonadaceae</taxon>
        <taxon>Roseomonas</taxon>
    </lineage>
</organism>
<keyword evidence="3" id="KW-0614">Plasmid</keyword>
<dbReference type="Gene3D" id="2.60.120.10">
    <property type="entry name" value="Jelly Rolls"/>
    <property type="match status" value="1"/>
</dbReference>
<accession>A0A4Y1MRK5</accession>